<feature type="region of interest" description="Disordered" evidence="20">
    <location>
        <begin position="580"/>
        <end position="601"/>
    </location>
</feature>
<dbReference type="Proteomes" id="UP000473648">
    <property type="component" value="Unassembled WGS sequence"/>
</dbReference>
<keyword evidence="16" id="KW-0170">Cobalt</keyword>
<dbReference type="Pfam" id="PF02574">
    <property type="entry name" value="S-methyl_trans"/>
    <property type="match status" value="1"/>
</dbReference>
<dbReference type="Pfam" id="PF00809">
    <property type="entry name" value="Pterin_bind"/>
    <property type="match status" value="1"/>
</dbReference>
<evidence type="ECO:0000313" key="26">
    <source>
        <dbReference type="Proteomes" id="UP000473648"/>
    </source>
</evidence>
<proteinExistence type="inferred from homology"/>
<keyword evidence="13 19" id="KW-0479">Metal-binding</keyword>
<dbReference type="PROSITE" id="PS51332">
    <property type="entry name" value="B12_BINDING"/>
    <property type="match status" value="1"/>
</dbReference>
<dbReference type="GO" id="GO:0005829">
    <property type="term" value="C:cytosol"/>
    <property type="evidence" value="ECO:0007669"/>
    <property type="project" value="TreeGrafter"/>
</dbReference>
<keyword evidence="8 19" id="KW-0489">Methyltransferase</keyword>
<evidence type="ECO:0000256" key="1">
    <source>
        <dbReference type="ARBA" id="ARBA00001700"/>
    </source>
</evidence>
<evidence type="ECO:0000259" key="23">
    <source>
        <dbReference type="PROSITE" id="PS51332"/>
    </source>
</evidence>
<dbReference type="Gene3D" id="3.20.20.20">
    <property type="entry name" value="Dihydropteroate synthase-like"/>
    <property type="match status" value="1"/>
</dbReference>
<sequence>MQIIDEIKTQRLYLDGAMGSMIQKRIADPGPIPEELNITHPELIGEIQGAYVQAGADILVSNTFGANAHKMAASKYSVEEVIGQAVKIAKAQHPRYVAMDIGPTGALIGDIGDMTFEAAVACFERSAKAGAEAGADLILIETMTDIVEARAAVIGAKRACDLPIVASMTYESSGRTLTGSDPETVVTILESLGVDAIGINCSTGPEEMLPIVEKLVDTASVPIVVEPNAGLPREVDGQTVYDVSAETFSDIMKQIAEIGAAVLGGCCGTTPEYIAKTIEKTRDLPLIKPWERPQPMRIASTTRTVTLGTGIRTIGEGINPTANAAYREDLKKGGLSVVKQLAIEQKRQGADILDVNAGLPELDEAETMVKVVHAISQVVDLPLQIDSTKPEVIEAVLKTYPGKVLINSVNGKQESLDAVLPIVAKYGAAVLGLALDDSGLPKTAEKRVEVADKIISTAAGYGIAQNNVAIDCLVLTASAQQQAVKETIRALTLVKDKFGVPTVLGVSNISFGLPNRRLINRTFLTMALAAGLDTPILKVGDPEMMNTISAYKALAGIDVGCIDYVAAHKDDKQKIEVVREEKQDAVQPQSENQPEPTDDDHLDLKQMVVDGLKEEIVPAVKKKLETCSPMDIVNGDLIPGLDEIGDLFETGDVFLPNLIFSAETVQNAFEILKQHMGTESSVQKDKVILATVKGDVHDIGKNILKTVMENYGYEIIDLGKDVDPEVIVETAVKNNVKLVGLSALMTTTVKNMETTIQMIKAADPSIQVMVGGAVMNSEYAEKIHADYYGSDAKSGVAIAEKVFG</sequence>
<evidence type="ECO:0000256" key="8">
    <source>
        <dbReference type="ARBA" id="ARBA00022603"/>
    </source>
</evidence>
<dbReference type="Gene3D" id="1.10.1240.10">
    <property type="entry name" value="Methionine synthase domain"/>
    <property type="match status" value="1"/>
</dbReference>
<evidence type="ECO:0000256" key="6">
    <source>
        <dbReference type="ARBA" id="ARBA00012032"/>
    </source>
</evidence>
<keyword evidence="26" id="KW-1185">Reference proteome</keyword>
<keyword evidence="15" id="KW-0486">Methionine biosynthesis</keyword>
<evidence type="ECO:0000256" key="5">
    <source>
        <dbReference type="ARBA" id="ARBA00010398"/>
    </source>
</evidence>
<dbReference type="PROSITE" id="PS51337">
    <property type="entry name" value="B12_BINDING_NTER"/>
    <property type="match status" value="1"/>
</dbReference>
<comment type="similarity">
    <text evidence="5">Belongs to the vitamin-B12 dependent methionine synthase family.</text>
</comment>
<keyword evidence="12" id="KW-0949">S-adenosyl-L-methionine</keyword>
<dbReference type="PIRSF" id="PIRSF037472">
    <property type="entry name" value="DHPS_mtfrase"/>
    <property type="match status" value="1"/>
</dbReference>
<dbReference type="InterPro" id="IPR000489">
    <property type="entry name" value="Pterin-binding_dom"/>
</dbReference>
<dbReference type="GO" id="GO:0050667">
    <property type="term" value="P:homocysteine metabolic process"/>
    <property type="evidence" value="ECO:0007669"/>
    <property type="project" value="TreeGrafter"/>
</dbReference>
<dbReference type="Pfam" id="PF02310">
    <property type="entry name" value="B12-binding"/>
    <property type="match status" value="1"/>
</dbReference>
<evidence type="ECO:0000256" key="3">
    <source>
        <dbReference type="ARBA" id="ARBA00001956"/>
    </source>
</evidence>
<organism evidence="25 26">
    <name type="scientific">Candidatus Pseudoramibacter fermentans</name>
    <dbReference type="NCBI Taxonomy" id="2594427"/>
    <lineage>
        <taxon>Bacteria</taxon>
        <taxon>Bacillati</taxon>
        <taxon>Bacillota</taxon>
        <taxon>Clostridia</taxon>
        <taxon>Eubacteriales</taxon>
        <taxon>Eubacteriaceae</taxon>
        <taxon>Pseudoramibacter</taxon>
    </lineage>
</organism>
<comment type="pathway">
    <text evidence="4">Amino-acid biosynthesis; L-methionine biosynthesis via de novo pathway; L-methionine from L-homocysteine (MetH route): step 1/1.</text>
</comment>
<evidence type="ECO:0000256" key="4">
    <source>
        <dbReference type="ARBA" id="ARBA00005178"/>
    </source>
</evidence>
<reference evidence="25" key="1">
    <citation type="journal article" date="2020" name="Appl. Environ. Microbiol.">
        <title>Medium-Chain Fatty Acid Synthesis by 'Candidatus Weimeria bifida' gen. nov., sp. nov., and 'Candidatus Pseudoramibacter fermentans' sp. nov.</title>
        <authorList>
            <person name="Scarborough M.J."/>
            <person name="Myers K.S."/>
            <person name="Donohue T.J."/>
            <person name="Noguera D.R."/>
        </authorList>
    </citation>
    <scope>NUCLEOTIDE SEQUENCE</scope>
    <source>
        <strain evidence="25">EUB1.1</strain>
    </source>
</reference>
<feature type="binding site" evidence="19">
    <location>
        <position position="267"/>
    </location>
    <ligand>
        <name>Zn(2+)</name>
        <dbReference type="ChEBI" id="CHEBI:29105"/>
    </ligand>
</feature>
<feature type="binding site" evidence="19">
    <location>
        <position position="266"/>
    </location>
    <ligand>
        <name>Zn(2+)</name>
        <dbReference type="ChEBI" id="CHEBI:29105"/>
    </ligand>
</feature>
<comment type="cofactor">
    <cofactor evidence="3">
        <name>methylcob(III)alamin</name>
        <dbReference type="ChEBI" id="CHEBI:28115"/>
    </cofactor>
</comment>
<evidence type="ECO:0000256" key="10">
    <source>
        <dbReference type="ARBA" id="ARBA00022628"/>
    </source>
</evidence>
<evidence type="ECO:0000256" key="20">
    <source>
        <dbReference type="SAM" id="MobiDB-lite"/>
    </source>
</evidence>
<dbReference type="UniPathway" id="UPA00051">
    <property type="reaction ID" value="UER00081"/>
</dbReference>
<dbReference type="InterPro" id="IPR003759">
    <property type="entry name" value="Cbl-bd_cap"/>
</dbReference>
<evidence type="ECO:0000256" key="17">
    <source>
        <dbReference type="ARBA" id="ARBA00025552"/>
    </source>
</evidence>
<protein>
    <recommendedName>
        <fullName evidence="7">Methionine synthase</fullName>
        <ecNumber evidence="6">2.1.1.13</ecNumber>
    </recommendedName>
    <alternativeName>
        <fullName evidence="18">5-methyltetrahydrofolate--homocysteine methyltransferase</fullName>
    </alternativeName>
</protein>
<feature type="compositionally biased region" description="Polar residues" evidence="20">
    <location>
        <begin position="586"/>
        <end position="595"/>
    </location>
</feature>
<dbReference type="InterPro" id="IPR036594">
    <property type="entry name" value="Meth_synthase_dom"/>
</dbReference>
<evidence type="ECO:0000259" key="22">
    <source>
        <dbReference type="PROSITE" id="PS50972"/>
    </source>
</evidence>
<comment type="function">
    <text evidence="17">Catalyzes the transfer of a methyl group from methyl-cobalamin to homocysteine, yielding enzyme-bound cob(I)alamin and methionine. Subsequently, remethylates the cofactor using methyltetrahydrofolate.</text>
</comment>
<dbReference type="SUPFAM" id="SSF51717">
    <property type="entry name" value="Dihydropteroate synthetase-like"/>
    <property type="match status" value="1"/>
</dbReference>
<evidence type="ECO:0000256" key="15">
    <source>
        <dbReference type="ARBA" id="ARBA00023167"/>
    </source>
</evidence>
<dbReference type="PANTHER" id="PTHR45833">
    <property type="entry name" value="METHIONINE SYNTHASE"/>
    <property type="match status" value="1"/>
</dbReference>
<evidence type="ECO:0000259" key="21">
    <source>
        <dbReference type="PROSITE" id="PS50970"/>
    </source>
</evidence>
<gene>
    <name evidence="25" type="ORF">FRC53_06990</name>
</gene>
<evidence type="ECO:0000256" key="11">
    <source>
        <dbReference type="ARBA" id="ARBA00022679"/>
    </source>
</evidence>
<dbReference type="InterPro" id="IPR011005">
    <property type="entry name" value="Dihydropteroate_synth-like_sf"/>
</dbReference>
<evidence type="ECO:0000313" key="25">
    <source>
        <dbReference type="EMBL" id="MQM73138.1"/>
    </source>
</evidence>
<evidence type="ECO:0000256" key="7">
    <source>
        <dbReference type="ARBA" id="ARBA00013998"/>
    </source>
</evidence>
<dbReference type="InterPro" id="IPR017215">
    <property type="entry name" value="MetH_bac"/>
</dbReference>
<dbReference type="GO" id="GO:0031419">
    <property type="term" value="F:cobalamin binding"/>
    <property type="evidence" value="ECO:0007669"/>
    <property type="project" value="UniProtKB-KW"/>
</dbReference>
<dbReference type="SUPFAM" id="SSF82282">
    <property type="entry name" value="Homocysteine S-methyltransferase"/>
    <property type="match status" value="1"/>
</dbReference>
<dbReference type="InterPro" id="IPR036589">
    <property type="entry name" value="HCY_dom_sf"/>
</dbReference>
<dbReference type="Pfam" id="PF02607">
    <property type="entry name" value="B12-binding_2"/>
    <property type="match status" value="1"/>
</dbReference>
<dbReference type="GO" id="GO:0046653">
    <property type="term" value="P:tetrahydrofolate metabolic process"/>
    <property type="evidence" value="ECO:0007669"/>
    <property type="project" value="TreeGrafter"/>
</dbReference>
<dbReference type="EC" id="2.1.1.13" evidence="6"/>
<name>A0A6L5GSN6_9FIRM</name>
<evidence type="ECO:0000256" key="16">
    <source>
        <dbReference type="ARBA" id="ARBA00023285"/>
    </source>
</evidence>
<feature type="domain" description="B12-binding" evidence="23">
    <location>
        <begin position="684"/>
        <end position="804"/>
    </location>
</feature>
<keyword evidence="11 19" id="KW-0808">Transferase</keyword>
<evidence type="ECO:0000256" key="19">
    <source>
        <dbReference type="PROSITE-ProRule" id="PRU00333"/>
    </source>
</evidence>
<dbReference type="Gene3D" id="3.20.20.330">
    <property type="entry name" value="Homocysteine-binding-like domain"/>
    <property type="match status" value="1"/>
</dbReference>
<dbReference type="Gene3D" id="3.40.50.280">
    <property type="entry name" value="Cobalamin-binding domain"/>
    <property type="match status" value="1"/>
</dbReference>
<feature type="domain" description="B12-binding N-terminal" evidence="24">
    <location>
        <begin position="591"/>
        <end position="684"/>
    </location>
</feature>
<evidence type="ECO:0000256" key="13">
    <source>
        <dbReference type="ARBA" id="ARBA00022723"/>
    </source>
</evidence>
<comment type="caution">
    <text evidence="25">The sequence shown here is derived from an EMBL/GenBank/DDBJ whole genome shotgun (WGS) entry which is preliminary data.</text>
</comment>
<feature type="domain" description="Hcy-binding" evidence="21">
    <location>
        <begin position="1"/>
        <end position="281"/>
    </location>
</feature>
<dbReference type="GO" id="GO:0008705">
    <property type="term" value="F:methionine synthase activity"/>
    <property type="evidence" value="ECO:0007669"/>
    <property type="project" value="UniProtKB-EC"/>
</dbReference>
<dbReference type="EMBL" id="VOGB01000005">
    <property type="protein sequence ID" value="MQM73138.1"/>
    <property type="molecule type" value="Genomic_DNA"/>
</dbReference>
<keyword evidence="10" id="KW-0846">Cobalamin</keyword>
<evidence type="ECO:0000256" key="2">
    <source>
        <dbReference type="ARBA" id="ARBA00001947"/>
    </source>
</evidence>
<accession>A0A6L5GSN6</accession>
<keyword evidence="14 19" id="KW-0862">Zinc</keyword>
<dbReference type="InterPro" id="IPR003726">
    <property type="entry name" value="HCY_dom"/>
</dbReference>
<dbReference type="AlphaFoldDB" id="A0A6L5GSN6"/>
<comment type="catalytic activity">
    <reaction evidence="1">
        <text>(6S)-5-methyl-5,6,7,8-tetrahydrofolate + L-homocysteine = (6S)-5,6,7,8-tetrahydrofolate + L-methionine</text>
        <dbReference type="Rhea" id="RHEA:11172"/>
        <dbReference type="ChEBI" id="CHEBI:18608"/>
        <dbReference type="ChEBI" id="CHEBI:57453"/>
        <dbReference type="ChEBI" id="CHEBI:57844"/>
        <dbReference type="ChEBI" id="CHEBI:58199"/>
        <dbReference type="EC" id="2.1.1.13"/>
    </reaction>
</comment>
<dbReference type="SUPFAM" id="SSF47644">
    <property type="entry name" value="Methionine synthase domain"/>
    <property type="match status" value="1"/>
</dbReference>
<evidence type="ECO:0000256" key="18">
    <source>
        <dbReference type="ARBA" id="ARBA00031040"/>
    </source>
</evidence>
<dbReference type="CDD" id="cd02070">
    <property type="entry name" value="corrinoid_protein_B12-BD"/>
    <property type="match status" value="1"/>
</dbReference>
<dbReference type="InterPro" id="IPR006158">
    <property type="entry name" value="Cobalamin-bd"/>
</dbReference>
<dbReference type="SMART" id="SM01018">
    <property type="entry name" value="B12-binding_2"/>
    <property type="match status" value="1"/>
</dbReference>
<dbReference type="SUPFAM" id="SSF52242">
    <property type="entry name" value="Cobalamin (vitamin B12)-binding domain"/>
    <property type="match status" value="1"/>
</dbReference>
<keyword evidence="9" id="KW-0028">Amino-acid biosynthesis</keyword>
<evidence type="ECO:0000259" key="24">
    <source>
        <dbReference type="PROSITE" id="PS51337"/>
    </source>
</evidence>
<dbReference type="PROSITE" id="PS50970">
    <property type="entry name" value="HCY"/>
    <property type="match status" value="1"/>
</dbReference>
<dbReference type="InterPro" id="IPR050554">
    <property type="entry name" value="Met_Synthase/Corrinoid"/>
</dbReference>
<dbReference type="NCBIfam" id="NF005719">
    <property type="entry name" value="PRK07535.1"/>
    <property type="match status" value="1"/>
</dbReference>
<comment type="cofactor">
    <cofactor evidence="2 19">
        <name>Zn(2+)</name>
        <dbReference type="ChEBI" id="CHEBI:29105"/>
    </cofactor>
</comment>
<feature type="domain" description="Pterin-binding" evidence="22">
    <location>
        <begin position="311"/>
        <end position="555"/>
    </location>
</feature>
<dbReference type="GO" id="GO:0032259">
    <property type="term" value="P:methylation"/>
    <property type="evidence" value="ECO:0007669"/>
    <property type="project" value="UniProtKB-KW"/>
</dbReference>
<dbReference type="InterPro" id="IPR036724">
    <property type="entry name" value="Cobalamin-bd_sf"/>
</dbReference>
<evidence type="ECO:0000256" key="14">
    <source>
        <dbReference type="ARBA" id="ARBA00022833"/>
    </source>
</evidence>
<dbReference type="PROSITE" id="PS50972">
    <property type="entry name" value="PTERIN_BINDING"/>
    <property type="match status" value="1"/>
</dbReference>
<evidence type="ECO:0000256" key="12">
    <source>
        <dbReference type="ARBA" id="ARBA00022691"/>
    </source>
</evidence>
<evidence type="ECO:0000256" key="9">
    <source>
        <dbReference type="ARBA" id="ARBA00022605"/>
    </source>
</evidence>
<dbReference type="GO" id="GO:0046872">
    <property type="term" value="F:metal ion binding"/>
    <property type="evidence" value="ECO:0007669"/>
    <property type="project" value="UniProtKB-KW"/>
</dbReference>
<feature type="binding site" evidence="19">
    <location>
        <position position="201"/>
    </location>
    <ligand>
        <name>Zn(2+)</name>
        <dbReference type="ChEBI" id="CHEBI:29105"/>
    </ligand>
</feature>
<dbReference type="PANTHER" id="PTHR45833:SF1">
    <property type="entry name" value="METHIONINE SYNTHASE"/>
    <property type="match status" value="1"/>
</dbReference>